<dbReference type="STRING" id="695850.A0A067C904"/>
<dbReference type="OMA" id="YSKASHQ"/>
<dbReference type="Pfam" id="PF00652">
    <property type="entry name" value="Ricin_B_lectin"/>
    <property type="match status" value="2"/>
</dbReference>
<proteinExistence type="predicted"/>
<dbReference type="Proteomes" id="UP000030745">
    <property type="component" value="Unassembled WGS sequence"/>
</dbReference>
<dbReference type="VEuPathDB" id="FungiDB:SPRG_20440"/>
<keyword evidence="4" id="KW-1003">Cell membrane</keyword>
<keyword evidence="9" id="KW-0961">Cell wall biogenesis/degradation</keyword>
<gene>
    <name evidence="16" type="ORF">SPRG_20440</name>
</gene>
<accession>A0A067C904</accession>
<keyword evidence="5" id="KW-0378">Hydrolase</keyword>
<reference evidence="16 17" key="1">
    <citation type="journal article" date="2013" name="PLoS Genet.">
        <title>Distinctive expansion of potential virulence genes in the genome of the oomycete fish pathogen Saprolegnia parasitica.</title>
        <authorList>
            <person name="Jiang R.H."/>
            <person name="de Bruijn I."/>
            <person name="Haas B.J."/>
            <person name="Belmonte R."/>
            <person name="Lobach L."/>
            <person name="Christie J."/>
            <person name="van den Ackerveken G."/>
            <person name="Bottin A."/>
            <person name="Bulone V."/>
            <person name="Diaz-Moreno S.M."/>
            <person name="Dumas B."/>
            <person name="Fan L."/>
            <person name="Gaulin E."/>
            <person name="Govers F."/>
            <person name="Grenville-Briggs L.J."/>
            <person name="Horner N.R."/>
            <person name="Levin J.Z."/>
            <person name="Mammella M."/>
            <person name="Meijer H.J."/>
            <person name="Morris P."/>
            <person name="Nusbaum C."/>
            <person name="Oome S."/>
            <person name="Phillips A.J."/>
            <person name="van Rooyen D."/>
            <person name="Rzeszutek E."/>
            <person name="Saraiva M."/>
            <person name="Secombes C.J."/>
            <person name="Seidl M.F."/>
            <person name="Snel B."/>
            <person name="Stassen J.H."/>
            <person name="Sykes S."/>
            <person name="Tripathy S."/>
            <person name="van den Berg H."/>
            <person name="Vega-Arreguin J.C."/>
            <person name="Wawra S."/>
            <person name="Young S.K."/>
            <person name="Zeng Q."/>
            <person name="Dieguez-Uribeondo J."/>
            <person name="Russ C."/>
            <person name="Tyler B.M."/>
            <person name="van West P."/>
        </authorList>
    </citation>
    <scope>NUCLEOTIDE SEQUENCE [LARGE SCALE GENOMIC DNA]</scope>
    <source>
        <strain evidence="16 17">CBS 223.65</strain>
    </source>
</reference>
<evidence type="ECO:0000256" key="10">
    <source>
        <dbReference type="ARBA" id="ARBA00023326"/>
    </source>
</evidence>
<evidence type="ECO:0000256" key="13">
    <source>
        <dbReference type="ARBA" id="ARBA00043078"/>
    </source>
</evidence>
<feature type="domain" description="Ricin B lectin" evidence="15">
    <location>
        <begin position="313"/>
        <end position="444"/>
    </location>
</feature>
<keyword evidence="7" id="KW-0325">Glycoprotein</keyword>
<dbReference type="RefSeq" id="XP_012202415.1">
    <property type="nucleotide sequence ID" value="XM_012347025.1"/>
</dbReference>
<evidence type="ECO:0000256" key="14">
    <source>
        <dbReference type="SAM" id="SignalP"/>
    </source>
</evidence>
<feature type="chain" id="PRO_5001634218" description="glucan endo-1,3-beta-D-glucosidase" evidence="14">
    <location>
        <begin position="22"/>
        <end position="581"/>
    </location>
</feature>
<keyword evidence="8" id="KW-0119">Carbohydrate metabolism</keyword>
<dbReference type="InterPro" id="IPR017853">
    <property type="entry name" value="GH"/>
</dbReference>
<evidence type="ECO:0000256" key="8">
    <source>
        <dbReference type="ARBA" id="ARBA00023277"/>
    </source>
</evidence>
<evidence type="ECO:0000256" key="3">
    <source>
        <dbReference type="ARBA" id="ARBA00012780"/>
    </source>
</evidence>
<dbReference type="PROSITE" id="PS50231">
    <property type="entry name" value="RICIN_B_LECTIN"/>
    <property type="match status" value="1"/>
</dbReference>
<evidence type="ECO:0000256" key="2">
    <source>
        <dbReference type="ARBA" id="ARBA00004236"/>
    </source>
</evidence>
<dbReference type="EMBL" id="KK583220">
    <property type="protein sequence ID" value="KDO26998.1"/>
    <property type="molecule type" value="Genomic_DNA"/>
</dbReference>
<feature type="signal peptide" evidence="14">
    <location>
        <begin position="1"/>
        <end position="21"/>
    </location>
</feature>
<dbReference type="AlphaFoldDB" id="A0A067C904"/>
<keyword evidence="17" id="KW-1185">Reference proteome</keyword>
<dbReference type="SUPFAM" id="SSF51445">
    <property type="entry name" value="(Trans)glycosidases"/>
    <property type="match status" value="1"/>
</dbReference>
<sequence>MKVPSLALATAVALLAAPTAALDRKFDGLNYDTRGYDKDGCKYAHQVAAEFAAFKKTTSQVRIYSTACTGKILTAAKNAGLKIWIGLWSDVPASGVSDAFASEFSNLKKLVESKQVRNDNVAGIQVASEALYRYYIQGKRPATDLTGYNLLIDHLNNVRTYLRSKGILFPVTIADVMDAYNLFPAIYSAVDVVSVNQFSLWENKTAAEGVETLWWHWGDVQKQARAQGKPIVISETGWSTADDKNLVVEASPQAQGVYTKDFLSFAEKHGLNYYYFSAIDLAIPADLIEQSFGIFDKNINLKGPVQAVTVGSKPIATRIYHGDKTKVLKVDPTNWNALLVEAPAQGPASNLDNEIWFYYPDSQAYYSKASHQCLDAYGSNNNPLNVHVYACTAGNANQNWQLTSDGHFQSLNGANQCMDVDPTQNNKVGMWWCYDGPNQKFTKRDVKDEPMQITVNGNGYLNEWYGGVSWNPSMSATYQDNAAWYYDPVPQTIKSKSGATCLDAYGKGDGYAVHTYACDETNVNQKWLYNDVTGQWFHTGHLGLCLAATGNAGDSAGISLQPCDKNQSNQRWSFKFETKIV</sequence>
<evidence type="ECO:0000256" key="6">
    <source>
        <dbReference type="ARBA" id="ARBA00023136"/>
    </source>
</evidence>
<evidence type="ECO:0000256" key="12">
    <source>
        <dbReference type="ARBA" id="ARBA00042373"/>
    </source>
</evidence>
<dbReference type="Gene3D" id="2.80.10.50">
    <property type="match status" value="2"/>
</dbReference>
<evidence type="ECO:0000256" key="1">
    <source>
        <dbReference type="ARBA" id="ARBA00000382"/>
    </source>
</evidence>
<evidence type="ECO:0000256" key="4">
    <source>
        <dbReference type="ARBA" id="ARBA00022475"/>
    </source>
</evidence>
<dbReference type="InterPro" id="IPR035992">
    <property type="entry name" value="Ricin_B-like_lectins"/>
</dbReference>
<dbReference type="InterPro" id="IPR050732">
    <property type="entry name" value="Beta-glucan_modifiers"/>
</dbReference>
<comment type="subcellular location">
    <subcellularLocation>
        <location evidence="2">Cell membrane</location>
    </subcellularLocation>
</comment>
<keyword evidence="10" id="KW-0624">Polysaccharide degradation</keyword>
<dbReference type="EC" id="3.2.1.39" evidence="3"/>
<evidence type="ECO:0000313" key="16">
    <source>
        <dbReference type="EMBL" id="KDO26998.1"/>
    </source>
</evidence>
<dbReference type="InterPro" id="IPR000772">
    <property type="entry name" value="Ricin_B_lectin"/>
</dbReference>
<evidence type="ECO:0000259" key="15">
    <source>
        <dbReference type="SMART" id="SM00458"/>
    </source>
</evidence>
<dbReference type="GO" id="GO:0071555">
    <property type="term" value="P:cell wall organization"/>
    <property type="evidence" value="ECO:0007669"/>
    <property type="project" value="UniProtKB-KW"/>
</dbReference>
<dbReference type="KEGG" id="spar:SPRG_20440"/>
<dbReference type="SUPFAM" id="SSF50370">
    <property type="entry name" value="Ricin B-like lectins"/>
    <property type="match status" value="2"/>
</dbReference>
<dbReference type="GO" id="GO:0000272">
    <property type="term" value="P:polysaccharide catabolic process"/>
    <property type="evidence" value="ECO:0007669"/>
    <property type="project" value="UniProtKB-KW"/>
</dbReference>
<evidence type="ECO:0000256" key="9">
    <source>
        <dbReference type="ARBA" id="ARBA00023316"/>
    </source>
</evidence>
<dbReference type="GO" id="GO:0042973">
    <property type="term" value="F:glucan endo-1,3-beta-D-glucosidase activity"/>
    <property type="evidence" value="ECO:0007669"/>
    <property type="project" value="UniProtKB-EC"/>
</dbReference>
<dbReference type="GeneID" id="24141572"/>
<comment type="catalytic activity">
    <reaction evidence="1">
        <text>Hydrolysis of (1-&gt;3)-beta-D-glucosidic linkages in (1-&gt;3)-beta-D-glucans.</text>
        <dbReference type="EC" id="3.2.1.39"/>
    </reaction>
</comment>
<dbReference type="SMART" id="SM00458">
    <property type="entry name" value="RICIN"/>
    <property type="match status" value="2"/>
</dbReference>
<evidence type="ECO:0000256" key="11">
    <source>
        <dbReference type="ARBA" id="ARBA00037649"/>
    </source>
</evidence>
<protein>
    <recommendedName>
        <fullName evidence="3">glucan endo-1,3-beta-D-glucosidase</fullName>
        <ecNumber evidence="3">3.2.1.39</ecNumber>
    </recommendedName>
    <alternativeName>
        <fullName evidence="13">Endo-1,3-beta-glucanase btgC</fullName>
    </alternativeName>
    <alternativeName>
        <fullName evidence="12">Laminarinase btgC</fullName>
    </alternativeName>
</protein>
<dbReference type="CDD" id="cd00161">
    <property type="entry name" value="beta-trefoil_Ricin-like"/>
    <property type="match status" value="1"/>
</dbReference>
<dbReference type="Gene3D" id="3.20.20.80">
    <property type="entry name" value="Glycosidases"/>
    <property type="match status" value="1"/>
</dbReference>
<dbReference type="PANTHER" id="PTHR16631:SF17">
    <property type="entry name" value="GLUCAN ENDO-1,3-BETA-GLUCOSIDASE BTGC"/>
    <property type="match status" value="1"/>
</dbReference>
<comment type="function">
    <text evidence="11">Glucanases play a role in cell expansion during growth, in cell-cell fusion during mating, and in spore release during sporulation. This enzyme may be involved in beta-glucan degradation. Active on laminarin and lichenan.</text>
</comment>
<keyword evidence="14" id="KW-0732">Signal</keyword>
<dbReference type="OrthoDB" id="77201at2759"/>
<evidence type="ECO:0000256" key="5">
    <source>
        <dbReference type="ARBA" id="ARBA00022801"/>
    </source>
</evidence>
<dbReference type="GO" id="GO:0005886">
    <property type="term" value="C:plasma membrane"/>
    <property type="evidence" value="ECO:0007669"/>
    <property type="project" value="UniProtKB-SubCell"/>
</dbReference>
<dbReference type="PANTHER" id="PTHR16631">
    <property type="entry name" value="GLUCAN 1,3-BETA-GLUCOSIDASE"/>
    <property type="match status" value="1"/>
</dbReference>
<organism evidence="16 17">
    <name type="scientific">Saprolegnia parasitica (strain CBS 223.65)</name>
    <dbReference type="NCBI Taxonomy" id="695850"/>
    <lineage>
        <taxon>Eukaryota</taxon>
        <taxon>Sar</taxon>
        <taxon>Stramenopiles</taxon>
        <taxon>Oomycota</taxon>
        <taxon>Saprolegniomycetes</taxon>
        <taxon>Saprolegniales</taxon>
        <taxon>Saprolegniaceae</taxon>
        <taxon>Saprolegnia</taxon>
    </lineage>
</organism>
<feature type="domain" description="Ricin B lectin" evidence="15">
    <location>
        <begin position="448"/>
        <end position="575"/>
    </location>
</feature>
<evidence type="ECO:0000256" key="7">
    <source>
        <dbReference type="ARBA" id="ARBA00023180"/>
    </source>
</evidence>
<name>A0A067C904_SAPPC</name>
<evidence type="ECO:0000313" key="17">
    <source>
        <dbReference type="Proteomes" id="UP000030745"/>
    </source>
</evidence>
<keyword evidence="6" id="KW-0472">Membrane</keyword>